<dbReference type="Pfam" id="PF02600">
    <property type="entry name" value="DsbB"/>
    <property type="match status" value="1"/>
</dbReference>
<proteinExistence type="predicted"/>
<comment type="subcellular location">
    <subcellularLocation>
        <location evidence="1">Membrane</location>
        <topology evidence="1">Multi-pass membrane protein</topology>
    </subcellularLocation>
</comment>
<evidence type="ECO:0000256" key="3">
    <source>
        <dbReference type="ARBA" id="ARBA00022989"/>
    </source>
</evidence>
<evidence type="ECO:0000256" key="4">
    <source>
        <dbReference type="ARBA" id="ARBA00023136"/>
    </source>
</evidence>
<evidence type="ECO:0000256" key="5">
    <source>
        <dbReference type="SAM" id="Phobius"/>
    </source>
</evidence>
<reference evidence="6 7" key="1">
    <citation type="submission" date="2019-03" db="EMBL/GenBank/DDBJ databases">
        <title>Genomic Encyclopedia of Type Strains, Phase IV (KMG-IV): sequencing the most valuable type-strain genomes for metagenomic binning, comparative biology and taxonomic classification.</title>
        <authorList>
            <person name="Goeker M."/>
        </authorList>
    </citation>
    <scope>NUCLEOTIDE SEQUENCE [LARGE SCALE GENOMIC DNA]</scope>
    <source>
        <strain evidence="6 7">DSM 24591</strain>
    </source>
</reference>
<dbReference type="OrthoDB" id="3711263at2"/>
<feature type="transmembrane region" description="Helical" evidence="5">
    <location>
        <begin position="71"/>
        <end position="91"/>
    </location>
</feature>
<feature type="transmembrane region" description="Helical" evidence="5">
    <location>
        <begin position="152"/>
        <end position="175"/>
    </location>
</feature>
<keyword evidence="2 5" id="KW-0812">Transmembrane</keyword>
<evidence type="ECO:0000256" key="2">
    <source>
        <dbReference type="ARBA" id="ARBA00022692"/>
    </source>
</evidence>
<feature type="transmembrane region" description="Helical" evidence="5">
    <location>
        <begin position="15"/>
        <end position="35"/>
    </location>
</feature>
<name>A0A4R3M7U3_9BURK</name>
<organism evidence="6 7">
    <name type="scientific">Paralcaligenes ureilyticus</name>
    <dbReference type="NCBI Taxonomy" id="627131"/>
    <lineage>
        <taxon>Bacteria</taxon>
        <taxon>Pseudomonadati</taxon>
        <taxon>Pseudomonadota</taxon>
        <taxon>Betaproteobacteria</taxon>
        <taxon>Burkholderiales</taxon>
        <taxon>Alcaligenaceae</taxon>
        <taxon>Paralcaligenes</taxon>
    </lineage>
</organism>
<dbReference type="GO" id="GO:0016020">
    <property type="term" value="C:membrane"/>
    <property type="evidence" value="ECO:0007669"/>
    <property type="project" value="UniProtKB-SubCell"/>
</dbReference>
<dbReference type="EMBL" id="SMAJ01000005">
    <property type="protein sequence ID" value="TCT08663.1"/>
    <property type="molecule type" value="Genomic_DNA"/>
</dbReference>
<dbReference type="GO" id="GO:0015035">
    <property type="term" value="F:protein-disulfide reductase activity"/>
    <property type="evidence" value="ECO:0007669"/>
    <property type="project" value="InterPro"/>
</dbReference>
<dbReference type="Gene3D" id="1.20.1550.10">
    <property type="entry name" value="DsbB-like"/>
    <property type="match status" value="1"/>
</dbReference>
<evidence type="ECO:0000313" key="7">
    <source>
        <dbReference type="Proteomes" id="UP000295525"/>
    </source>
</evidence>
<dbReference type="Proteomes" id="UP000295525">
    <property type="component" value="Unassembled WGS sequence"/>
</dbReference>
<sequence length="187" mass="20150">MSTPFQSDSSYASRAMNAFALLGLCGVLGFAFAWQLLYHEIPCPLCLLQRVAFILAGIGLLLNVQHGPAPAHYGITILSALAGVFVAARQMALHIAPGDAGYGAPFLGLHFYTWALLIFVALIAYCGLMLCLDRANAQTTLARSTGPYARQVMWLFFLLALANMGSTLLECGFGACVDNPIRYLWLG</sequence>
<dbReference type="InterPro" id="IPR023380">
    <property type="entry name" value="DsbB-like_sf"/>
</dbReference>
<protein>
    <submittedName>
        <fullName evidence="6">Disulfide bond formation protein DsbB</fullName>
    </submittedName>
</protein>
<dbReference type="RefSeq" id="WP_132581836.1">
    <property type="nucleotide sequence ID" value="NZ_SMAJ01000005.1"/>
</dbReference>
<keyword evidence="4 5" id="KW-0472">Membrane</keyword>
<dbReference type="GO" id="GO:0006457">
    <property type="term" value="P:protein folding"/>
    <property type="evidence" value="ECO:0007669"/>
    <property type="project" value="InterPro"/>
</dbReference>
<evidence type="ECO:0000256" key="1">
    <source>
        <dbReference type="ARBA" id="ARBA00004141"/>
    </source>
</evidence>
<dbReference type="InterPro" id="IPR003752">
    <property type="entry name" value="DiS_bond_form_DsbB/BdbC"/>
</dbReference>
<gene>
    <name evidence="6" type="ORF">EDC26_105216</name>
</gene>
<accession>A0A4R3M7U3</accession>
<keyword evidence="7" id="KW-1185">Reference proteome</keyword>
<dbReference type="SUPFAM" id="SSF158442">
    <property type="entry name" value="DsbB-like"/>
    <property type="match status" value="1"/>
</dbReference>
<dbReference type="AlphaFoldDB" id="A0A4R3M7U3"/>
<feature type="transmembrane region" description="Helical" evidence="5">
    <location>
        <begin position="47"/>
        <end position="64"/>
    </location>
</feature>
<keyword evidence="3 5" id="KW-1133">Transmembrane helix</keyword>
<evidence type="ECO:0000313" key="6">
    <source>
        <dbReference type="EMBL" id="TCT08663.1"/>
    </source>
</evidence>
<feature type="transmembrane region" description="Helical" evidence="5">
    <location>
        <begin position="111"/>
        <end position="132"/>
    </location>
</feature>
<comment type="caution">
    <text evidence="6">The sequence shown here is derived from an EMBL/GenBank/DDBJ whole genome shotgun (WGS) entry which is preliminary data.</text>
</comment>